<dbReference type="AlphaFoldDB" id="A0A1H0EGP9"/>
<proteinExistence type="predicted"/>
<keyword evidence="1" id="KW-1133">Transmembrane helix</keyword>
<keyword evidence="3" id="KW-1185">Reference proteome</keyword>
<dbReference type="EMBL" id="FNIG01000009">
    <property type="protein sequence ID" value="SDN81446.1"/>
    <property type="molecule type" value="Genomic_DNA"/>
</dbReference>
<name>A0A1H0EGP9_9BACI</name>
<feature type="transmembrane region" description="Helical" evidence="1">
    <location>
        <begin position="6"/>
        <end position="34"/>
    </location>
</feature>
<protein>
    <submittedName>
        <fullName evidence="2">Uncharacterized protein</fullName>
    </submittedName>
</protein>
<gene>
    <name evidence="2" type="ORF">SAMN05216498_3141</name>
</gene>
<keyword evidence="1" id="KW-0812">Transmembrane</keyword>
<sequence>MTYLYFLYITVGVILGTLIFGPLGFILGGFIGFLGGASQSNRKKVDELNRNKIEELEIEINKLKNENRSRF</sequence>
<evidence type="ECO:0000256" key="1">
    <source>
        <dbReference type="SAM" id="Phobius"/>
    </source>
</evidence>
<accession>A0A1H0EGP9</accession>
<reference evidence="2 3" key="1">
    <citation type="submission" date="2016-10" db="EMBL/GenBank/DDBJ databases">
        <authorList>
            <person name="de Groot N.N."/>
        </authorList>
    </citation>
    <scope>NUCLEOTIDE SEQUENCE [LARGE SCALE GENOMIC DNA]</scope>
    <source>
        <strain evidence="2 3">CGMCC 1.3442</strain>
    </source>
</reference>
<dbReference type="RefSeq" id="WP_093857523.1">
    <property type="nucleotide sequence ID" value="NZ_BJVZ01000009.1"/>
</dbReference>
<evidence type="ECO:0000313" key="3">
    <source>
        <dbReference type="Proteomes" id="UP000199334"/>
    </source>
</evidence>
<keyword evidence="1" id="KW-0472">Membrane</keyword>
<evidence type="ECO:0000313" key="2">
    <source>
        <dbReference type="EMBL" id="SDN81446.1"/>
    </source>
</evidence>
<dbReference type="Proteomes" id="UP000199334">
    <property type="component" value="Unassembled WGS sequence"/>
</dbReference>
<organism evidence="2 3">
    <name type="scientific">Tenuibacillus multivorans</name>
    <dbReference type="NCBI Taxonomy" id="237069"/>
    <lineage>
        <taxon>Bacteria</taxon>
        <taxon>Bacillati</taxon>
        <taxon>Bacillota</taxon>
        <taxon>Bacilli</taxon>
        <taxon>Bacillales</taxon>
        <taxon>Bacillaceae</taxon>
        <taxon>Tenuibacillus</taxon>
    </lineage>
</organism>